<dbReference type="AlphaFoldDB" id="A0A5C8UW71"/>
<evidence type="ECO:0000256" key="4">
    <source>
        <dbReference type="ARBA" id="ARBA00022833"/>
    </source>
</evidence>
<dbReference type="InterPro" id="IPR036874">
    <property type="entry name" value="Carbonic_anhydrase_sf"/>
</dbReference>
<dbReference type="Gene3D" id="3.40.1050.10">
    <property type="entry name" value="Carbonic anhydrase"/>
    <property type="match status" value="1"/>
</dbReference>
<protein>
    <recommendedName>
        <fullName evidence="2">carbonic anhydrase</fullName>
        <ecNumber evidence="2">4.2.1.1</ecNumber>
    </recommendedName>
</protein>
<name>A0A5C8UW71_9MICO</name>
<feature type="binding site" evidence="7">
    <location>
        <position position="37"/>
    </location>
    <ligand>
        <name>Zn(2+)</name>
        <dbReference type="ChEBI" id="CHEBI:29105"/>
    </ligand>
</feature>
<comment type="function">
    <text evidence="5">Catalyzes the reversible hydration of carbon dioxide to form bicarbonate.</text>
</comment>
<dbReference type="EMBL" id="VRMG01000004">
    <property type="protein sequence ID" value="TXN31877.1"/>
    <property type="molecule type" value="Genomic_DNA"/>
</dbReference>
<feature type="binding site" evidence="7">
    <location>
        <position position="89"/>
    </location>
    <ligand>
        <name>Zn(2+)</name>
        <dbReference type="ChEBI" id="CHEBI:29105"/>
    </ligand>
</feature>
<dbReference type="RefSeq" id="WP_147782126.1">
    <property type="nucleotide sequence ID" value="NZ_VRMG01000004.1"/>
</dbReference>
<evidence type="ECO:0000256" key="1">
    <source>
        <dbReference type="ARBA" id="ARBA00006217"/>
    </source>
</evidence>
<dbReference type="GO" id="GO:0008270">
    <property type="term" value="F:zinc ion binding"/>
    <property type="evidence" value="ECO:0007669"/>
    <property type="project" value="InterPro"/>
</dbReference>
<evidence type="ECO:0000256" key="7">
    <source>
        <dbReference type="PIRSR" id="PIRSR601765-1"/>
    </source>
</evidence>
<feature type="binding site" evidence="7">
    <location>
        <position position="92"/>
    </location>
    <ligand>
        <name>Zn(2+)</name>
        <dbReference type="ChEBI" id="CHEBI:29105"/>
    </ligand>
</feature>
<comment type="cofactor">
    <cofactor evidence="7">
        <name>Zn(2+)</name>
        <dbReference type="ChEBI" id="CHEBI:29105"/>
    </cofactor>
    <text evidence="7">Binds 1 zinc ion per subunit.</text>
</comment>
<dbReference type="PANTHER" id="PTHR43175:SF3">
    <property type="entry name" value="CARBON DISULFIDE HYDROLASE"/>
    <property type="match status" value="1"/>
</dbReference>
<proteinExistence type="inferred from homology"/>
<dbReference type="InterPro" id="IPR001765">
    <property type="entry name" value="Carbonic_anhydrase"/>
</dbReference>
<keyword evidence="4 7" id="KW-0862">Zinc</keyword>
<gene>
    <name evidence="8" type="ORF">FVP33_02830</name>
</gene>
<dbReference type="Pfam" id="PF00484">
    <property type="entry name" value="Pro_CA"/>
    <property type="match status" value="1"/>
</dbReference>
<dbReference type="SMART" id="SM00947">
    <property type="entry name" value="Pro_CA"/>
    <property type="match status" value="1"/>
</dbReference>
<accession>A0A5C8UW71</accession>
<feature type="binding site" evidence="7">
    <location>
        <position position="35"/>
    </location>
    <ligand>
        <name>Zn(2+)</name>
        <dbReference type="ChEBI" id="CHEBI:29105"/>
    </ligand>
</feature>
<dbReference type="PANTHER" id="PTHR43175">
    <property type="entry name" value="CARBONIC ANHYDRASE"/>
    <property type="match status" value="1"/>
</dbReference>
<evidence type="ECO:0000313" key="8">
    <source>
        <dbReference type="EMBL" id="TXN31877.1"/>
    </source>
</evidence>
<dbReference type="GO" id="GO:0004089">
    <property type="term" value="F:carbonate dehydratase activity"/>
    <property type="evidence" value="ECO:0007669"/>
    <property type="project" value="UniProtKB-EC"/>
</dbReference>
<evidence type="ECO:0000256" key="3">
    <source>
        <dbReference type="ARBA" id="ARBA00022723"/>
    </source>
</evidence>
<evidence type="ECO:0000313" key="9">
    <source>
        <dbReference type="Proteomes" id="UP000321379"/>
    </source>
</evidence>
<evidence type="ECO:0000256" key="5">
    <source>
        <dbReference type="ARBA" id="ARBA00024993"/>
    </source>
</evidence>
<dbReference type="CDD" id="cd03379">
    <property type="entry name" value="beta_CA_cladeD"/>
    <property type="match status" value="1"/>
</dbReference>
<comment type="caution">
    <text evidence="8">The sequence shown here is derived from an EMBL/GenBank/DDBJ whole genome shotgun (WGS) entry which is preliminary data.</text>
</comment>
<dbReference type="EC" id="4.2.1.1" evidence="2"/>
<keyword evidence="9" id="KW-1185">Reference proteome</keyword>
<sequence>MSLIDEALSANATIANDYDSGLGGPPAPRIAIVTCADPRLSGIVRMLGLSDADVDMIRNVGSVIDDDSVRSLVISTRVLGTREIMIINHNDCGMLRFTDGELEDRLRRETGMSPIAPARFYSFTDTEQNTREQVQKVRSHPWISPDVPVRGFVYDLDTGRLSEVVPQEATLAGHSR</sequence>
<organism evidence="8 9">
    <name type="scientific">Lacisediminihabitans profunda</name>
    <dbReference type="NCBI Taxonomy" id="2594790"/>
    <lineage>
        <taxon>Bacteria</taxon>
        <taxon>Bacillati</taxon>
        <taxon>Actinomycetota</taxon>
        <taxon>Actinomycetes</taxon>
        <taxon>Micrococcales</taxon>
        <taxon>Microbacteriaceae</taxon>
        <taxon>Lacisediminihabitans</taxon>
    </lineage>
</organism>
<evidence type="ECO:0000256" key="2">
    <source>
        <dbReference type="ARBA" id="ARBA00012925"/>
    </source>
</evidence>
<evidence type="ECO:0000256" key="6">
    <source>
        <dbReference type="ARBA" id="ARBA00048348"/>
    </source>
</evidence>
<reference evidence="8 9" key="1">
    <citation type="submission" date="2019-08" db="EMBL/GenBank/DDBJ databases">
        <title>Bacterial whole genome sequence for Glaciihabitans sp. CHu50b-6-2.</title>
        <authorList>
            <person name="Jin L."/>
        </authorList>
    </citation>
    <scope>NUCLEOTIDE SEQUENCE [LARGE SCALE GENOMIC DNA]</scope>
    <source>
        <strain evidence="8 9">CHu50b-6-2</strain>
    </source>
</reference>
<comment type="catalytic activity">
    <reaction evidence="6">
        <text>hydrogencarbonate + H(+) = CO2 + H2O</text>
        <dbReference type="Rhea" id="RHEA:10748"/>
        <dbReference type="ChEBI" id="CHEBI:15377"/>
        <dbReference type="ChEBI" id="CHEBI:15378"/>
        <dbReference type="ChEBI" id="CHEBI:16526"/>
        <dbReference type="ChEBI" id="CHEBI:17544"/>
        <dbReference type="EC" id="4.2.1.1"/>
    </reaction>
</comment>
<keyword evidence="3 7" id="KW-0479">Metal-binding</keyword>
<dbReference type="Proteomes" id="UP000321379">
    <property type="component" value="Unassembled WGS sequence"/>
</dbReference>
<dbReference type="SUPFAM" id="SSF53056">
    <property type="entry name" value="beta-carbonic anhydrase, cab"/>
    <property type="match status" value="1"/>
</dbReference>
<comment type="similarity">
    <text evidence="1">Belongs to the beta-class carbonic anhydrase family.</text>
</comment>